<protein>
    <submittedName>
        <fullName evidence="1">PhoD-like phosphatase</fullName>
    </submittedName>
</protein>
<dbReference type="CDD" id="cd07389">
    <property type="entry name" value="MPP_PhoD"/>
    <property type="match status" value="1"/>
</dbReference>
<dbReference type="Gene3D" id="3.60.21.70">
    <property type="entry name" value="PhoD-like phosphatase"/>
    <property type="match status" value="1"/>
</dbReference>
<name>A0A240ENH7_9VIBR</name>
<evidence type="ECO:0000313" key="1">
    <source>
        <dbReference type="EMBL" id="SNX50257.1"/>
    </source>
</evidence>
<sequence length="640" mass="73387">MKTLNPVLAGPILRRTNPRELTLWMATSQCPSRLQLALKNGTEITYCDFANEQVYQVSNKLWIIQYHTQLTINFAHKLSYNIVWRETQTSALDKSLYYADAAWIDLCLSDKSDSIIHGSCRNPHHSSDDSLIQVDRLIEQCITSRLDADRPDLLLMTGDQIYADHVAGPMLMAIQRVIKLLELPNESFTGAPISDATELYSLSRPLYSRDHILPTYTDNTRYLKRLFDKTDTPIFSSRECENHLITLSEFLAMYLLNWSPELWDAIQFGSLDAKEIIDHQLMAAKDLQLWNQEKSELDAFVVGLPSVRRVMAHIPTYMIFDDHDVTDDWNLTVGWEKAAYENPFSKRIIGNALLSYLMCQAWGNTPEQMTEDWHDQLKELFASSLDNHAILLTRHDEIIKQLLRYEKWHYSIDSTPKVVVLDTRTRRWRSESNLNKPSGLMDWEAMVEFQQELIGLESVVVVSPAPMFGVKFIETLQSIATKLGNPLIIDAENWMAHPGSANTLLSIFTHTKTPKNFVILSGDVHYSFVYDVKLRYKQTDSHIYQITCSGIKNQFPEPLLTVCDTLDKWLYSPRSPLNLLTKRKRLKIFKRKPAPSHHNRLVNNSGIGIVKLDKEGKPVEISVLHGDGTQTTFPETNSES</sequence>
<dbReference type="PANTHER" id="PTHR37031">
    <property type="entry name" value="METALLOPHOSPHATASE BINDING DOMAIN PROTEIN"/>
    <property type="match status" value="1"/>
</dbReference>
<accession>A0A240ENH7</accession>
<reference evidence="2" key="1">
    <citation type="submission" date="2016-06" db="EMBL/GenBank/DDBJ databases">
        <authorList>
            <person name="Rodrigo-Torres L."/>
            <person name="Arahal R.D."/>
            <person name="Lucena T."/>
        </authorList>
    </citation>
    <scope>NUCLEOTIDE SEQUENCE [LARGE SCALE GENOMIC DNA]</scope>
    <source>
        <strain evidence="2">CECT8203</strain>
    </source>
</reference>
<dbReference type="InterPro" id="IPR038607">
    <property type="entry name" value="PhoD-like_sf"/>
</dbReference>
<dbReference type="InterPro" id="IPR029052">
    <property type="entry name" value="Metallo-depent_PP-like"/>
</dbReference>
<evidence type="ECO:0000313" key="2">
    <source>
        <dbReference type="Proteomes" id="UP000219336"/>
    </source>
</evidence>
<dbReference type="PANTHER" id="PTHR37031:SF2">
    <property type="entry name" value="PHOD-LIKE PHOSPHATASE METALLOPHOSPHATASE DOMAIN-CONTAINING PROTEIN"/>
    <property type="match status" value="1"/>
</dbReference>
<dbReference type="AlphaFoldDB" id="A0A240ENH7"/>
<dbReference type="OrthoDB" id="9795624at2"/>
<dbReference type="RefSeq" id="WP_096995202.1">
    <property type="nucleotide sequence ID" value="NZ_JBHSII010000001.1"/>
</dbReference>
<keyword evidence="2" id="KW-1185">Reference proteome</keyword>
<dbReference type="SUPFAM" id="SSF56300">
    <property type="entry name" value="Metallo-dependent phosphatases"/>
    <property type="match status" value="1"/>
</dbReference>
<dbReference type="Proteomes" id="UP000219336">
    <property type="component" value="Unassembled WGS sequence"/>
</dbReference>
<organism evidence="1 2">
    <name type="scientific">Vibrio thalassae</name>
    <dbReference type="NCBI Taxonomy" id="1243014"/>
    <lineage>
        <taxon>Bacteria</taxon>
        <taxon>Pseudomonadati</taxon>
        <taxon>Pseudomonadota</taxon>
        <taxon>Gammaproteobacteria</taxon>
        <taxon>Vibrionales</taxon>
        <taxon>Vibrionaceae</taxon>
        <taxon>Vibrio</taxon>
    </lineage>
</organism>
<dbReference type="InterPro" id="IPR018946">
    <property type="entry name" value="PhoD-like_MPP"/>
</dbReference>
<proteinExistence type="predicted"/>
<dbReference type="EMBL" id="OANU01000113">
    <property type="protein sequence ID" value="SNX50257.1"/>
    <property type="molecule type" value="Genomic_DNA"/>
</dbReference>
<gene>
    <name evidence="1" type="ORF">VTH8203_03912</name>
</gene>